<protein>
    <submittedName>
        <fullName evidence="1">Uncharacterized protein</fullName>
    </submittedName>
</protein>
<reference evidence="2" key="1">
    <citation type="submission" date="2016-06" db="EMBL/GenBank/DDBJ databases">
        <title>Parallel loss of symbiosis genes in relatives of nitrogen-fixing non-legume Parasponia.</title>
        <authorList>
            <person name="Van Velzen R."/>
            <person name="Holmer R."/>
            <person name="Bu F."/>
            <person name="Rutten L."/>
            <person name="Van Zeijl A."/>
            <person name="Liu W."/>
            <person name="Santuari L."/>
            <person name="Cao Q."/>
            <person name="Sharma T."/>
            <person name="Shen D."/>
            <person name="Roswanjaya Y."/>
            <person name="Wardhani T."/>
            <person name="Kalhor M.S."/>
            <person name="Jansen J."/>
            <person name="Van den Hoogen J."/>
            <person name="Gungor B."/>
            <person name="Hartog M."/>
            <person name="Hontelez J."/>
            <person name="Verver J."/>
            <person name="Yang W.-C."/>
            <person name="Schijlen E."/>
            <person name="Repin R."/>
            <person name="Schilthuizen M."/>
            <person name="Schranz E."/>
            <person name="Heidstra R."/>
            <person name="Miyata K."/>
            <person name="Fedorova E."/>
            <person name="Kohlen W."/>
            <person name="Bisseling T."/>
            <person name="Smit S."/>
            <person name="Geurts R."/>
        </authorList>
    </citation>
    <scope>NUCLEOTIDE SEQUENCE [LARGE SCALE GENOMIC DNA]</scope>
    <source>
        <strain evidence="2">cv. RG33-2</strain>
    </source>
</reference>
<accession>A0A2P5EYE8</accession>
<organism evidence="1 2">
    <name type="scientific">Trema orientale</name>
    <name type="common">Charcoal tree</name>
    <name type="synonym">Celtis orientalis</name>
    <dbReference type="NCBI Taxonomy" id="63057"/>
    <lineage>
        <taxon>Eukaryota</taxon>
        <taxon>Viridiplantae</taxon>
        <taxon>Streptophyta</taxon>
        <taxon>Embryophyta</taxon>
        <taxon>Tracheophyta</taxon>
        <taxon>Spermatophyta</taxon>
        <taxon>Magnoliopsida</taxon>
        <taxon>eudicotyledons</taxon>
        <taxon>Gunneridae</taxon>
        <taxon>Pentapetalae</taxon>
        <taxon>rosids</taxon>
        <taxon>fabids</taxon>
        <taxon>Rosales</taxon>
        <taxon>Cannabaceae</taxon>
        <taxon>Trema</taxon>
    </lineage>
</organism>
<proteinExistence type="predicted"/>
<dbReference type="EMBL" id="JXTC01000082">
    <property type="protein sequence ID" value="PON90560.1"/>
    <property type="molecule type" value="Genomic_DNA"/>
</dbReference>
<keyword evidence="2" id="KW-1185">Reference proteome</keyword>
<comment type="caution">
    <text evidence="1">The sequence shown here is derived from an EMBL/GenBank/DDBJ whole genome shotgun (WGS) entry which is preliminary data.</text>
</comment>
<dbReference type="AlphaFoldDB" id="A0A2P5EYE8"/>
<sequence length="62" mass="6686">MNDAQRHGEIIHKTRLANESGDWSNLSSGRKQKPGLKGYAGLCGCVTIQVYLNPNACNGGVR</sequence>
<dbReference type="OrthoDB" id="10272434at2759"/>
<name>A0A2P5EYE8_TREOI</name>
<dbReference type="Proteomes" id="UP000237000">
    <property type="component" value="Unassembled WGS sequence"/>
</dbReference>
<evidence type="ECO:0000313" key="1">
    <source>
        <dbReference type="EMBL" id="PON90560.1"/>
    </source>
</evidence>
<dbReference type="InParanoid" id="A0A2P5EYE8"/>
<evidence type="ECO:0000313" key="2">
    <source>
        <dbReference type="Proteomes" id="UP000237000"/>
    </source>
</evidence>
<gene>
    <name evidence="1" type="ORF">TorRG33x02_136150</name>
</gene>